<sequence length="120" mass="12480">MKRIGSEPGNAVVGFTATVGLLLLVSLTLVSLGLTWFAREVMSDSVALGARTAGLVGANEAIARHRTAEMITATLPQHFAADIEVSYGNGWVEVSASAPAPVLGLILPVTIEVRSRAPVE</sequence>
<gene>
    <name evidence="2" type="ORF">NG665_06060</name>
</gene>
<accession>A0ABY5AFH4</accession>
<evidence type="ECO:0000256" key="1">
    <source>
        <dbReference type="SAM" id="Phobius"/>
    </source>
</evidence>
<proteinExistence type="predicted"/>
<name>A0ABY5AFH4_9ACTO</name>
<dbReference type="EMBL" id="CP099547">
    <property type="protein sequence ID" value="USR78954.1"/>
    <property type="molecule type" value="Genomic_DNA"/>
</dbReference>
<dbReference type="RefSeq" id="WP_252672811.1">
    <property type="nucleotide sequence ID" value="NZ_CP099547.1"/>
</dbReference>
<keyword evidence="1" id="KW-0812">Transmembrane</keyword>
<reference evidence="2" key="1">
    <citation type="submission" date="2022-06" db="EMBL/GenBank/DDBJ databases">
        <title>Complete Genome Sequence of Arcanobacterium pinnipediorum strain DSM 28752 isolated from a harbour seal.</title>
        <authorList>
            <person name="Borowiak M."/>
            <person name="Kreitlow A."/>
            <person name="Alssahen M."/>
            <person name="Malorny B."/>
            <person name="Laemmler C."/>
            <person name="Prenger-Berninghoff E."/>
            <person name="Siebert U."/>
            <person name="Ploetz M."/>
            <person name="Abdulmawjood A."/>
        </authorList>
    </citation>
    <scope>NUCLEOTIDE SEQUENCE</scope>
    <source>
        <strain evidence="2">DSM 28752</strain>
    </source>
</reference>
<organism evidence="2 3">
    <name type="scientific">Arcanobacterium pinnipediorum</name>
    <dbReference type="NCBI Taxonomy" id="1503041"/>
    <lineage>
        <taxon>Bacteria</taxon>
        <taxon>Bacillati</taxon>
        <taxon>Actinomycetota</taxon>
        <taxon>Actinomycetes</taxon>
        <taxon>Actinomycetales</taxon>
        <taxon>Actinomycetaceae</taxon>
        <taxon>Arcanobacterium</taxon>
    </lineage>
</organism>
<keyword evidence="1" id="KW-0472">Membrane</keyword>
<evidence type="ECO:0000313" key="3">
    <source>
        <dbReference type="Proteomes" id="UP001056109"/>
    </source>
</evidence>
<keyword evidence="1" id="KW-1133">Transmembrane helix</keyword>
<keyword evidence="3" id="KW-1185">Reference proteome</keyword>
<feature type="transmembrane region" description="Helical" evidence="1">
    <location>
        <begin position="12"/>
        <end position="38"/>
    </location>
</feature>
<dbReference type="Proteomes" id="UP001056109">
    <property type="component" value="Chromosome"/>
</dbReference>
<protein>
    <recommendedName>
        <fullName evidence="4">TadE-like protein</fullName>
    </recommendedName>
</protein>
<evidence type="ECO:0008006" key="4">
    <source>
        <dbReference type="Google" id="ProtNLM"/>
    </source>
</evidence>
<evidence type="ECO:0000313" key="2">
    <source>
        <dbReference type="EMBL" id="USR78954.1"/>
    </source>
</evidence>